<reference evidence="4" key="1">
    <citation type="journal article" date="2009" name="Environ. Microbiol.">
        <title>The genome of Polaromonas naphthalenivorans strain CJ2, isolated from coal tar-contaminated sediment, reveals physiological and metabolic versatility and evolution through extensive horizontal gene transfer.</title>
        <authorList>
            <person name="Yagi J.M."/>
            <person name="Sims D."/>
            <person name="Brettin T."/>
            <person name="Bruce D."/>
            <person name="Madsen E.L."/>
        </authorList>
    </citation>
    <scope>NUCLEOTIDE SEQUENCE [LARGE SCALE GENOMIC DNA]</scope>
    <source>
        <strain evidence="4">CJ2</strain>
    </source>
</reference>
<dbReference type="EMBL" id="CP000529">
    <property type="protein sequence ID" value="ABM36219.1"/>
    <property type="molecule type" value="Genomic_DNA"/>
</dbReference>
<evidence type="ECO:0000256" key="2">
    <source>
        <dbReference type="ARBA" id="ARBA00022803"/>
    </source>
</evidence>
<dbReference type="PANTHER" id="PTHR44227">
    <property type="match status" value="1"/>
</dbReference>
<accession>A1VKP1</accession>
<keyword evidence="1" id="KW-0677">Repeat</keyword>
<evidence type="ECO:0000313" key="3">
    <source>
        <dbReference type="EMBL" id="ABM36219.1"/>
    </source>
</evidence>
<evidence type="ECO:0000256" key="1">
    <source>
        <dbReference type="ARBA" id="ARBA00022737"/>
    </source>
</evidence>
<protein>
    <submittedName>
        <fullName evidence="3">Tetratricopeptide domain protein</fullName>
    </submittedName>
</protein>
<dbReference type="InterPro" id="IPR052346">
    <property type="entry name" value="O-mannosyl-transferase_TMTC"/>
</dbReference>
<dbReference type="eggNOG" id="COG0457">
    <property type="taxonomic scope" value="Bacteria"/>
</dbReference>
<proteinExistence type="predicted"/>
<dbReference type="SUPFAM" id="SSF81901">
    <property type="entry name" value="HCP-like"/>
    <property type="match status" value="1"/>
</dbReference>
<dbReference type="AlphaFoldDB" id="A1VKP1"/>
<evidence type="ECO:0000313" key="4">
    <source>
        <dbReference type="Proteomes" id="UP000000644"/>
    </source>
</evidence>
<dbReference type="PANTHER" id="PTHR44227:SF3">
    <property type="entry name" value="PROTEIN O-MANNOSYL-TRANSFERASE TMTC4"/>
    <property type="match status" value="1"/>
</dbReference>
<keyword evidence="4" id="KW-1185">Reference proteome</keyword>
<gene>
    <name evidence="3" type="ordered locus">Pnap_0902</name>
</gene>
<organism evidence="3 4">
    <name type="scientific">Polaromonas naphthalenivorans (strain CJ2)</name>
    <dbReference type="NCBI Taxonomy" id="365044"/>
    <lineage>
        <taxon>Bacteria</taxon>
        <taxon>Pseudomonadati</taxon>
        <taxon>Pseudomonadota</taxon>
        <taxon>Betaproteobacteria</taxon>
        <taxon>Burkholderiales</taxon>
        <taxon>Comamonadaceae</taxon>
        <taxon>Polaromonas</taxon>
    </lineage>
</organism>
<keyword evidence="2" id="KW-0802">TPR repeat</keyword>
<name>A1VKP1_POLNA</name>
<sequence>MRKGPPVRCRVYDKRKASCGSFNYHGPMKKKLGLAFACLWLAAPLVLAQAAMPESPAPVKPAETSGLAQAKAAQDSAPLSLLDSELFYELLVGEITAQEGEPAAGFALMLDAARKTGDAQLYQRATDIALQARSGDAALQAALAWKQQLPASREANRYVLQILIALNRIADTLEPLKTEIRMASDTERVAVLTAAPRAYARASDRKLAASVVESALADYLADPATASAAWTTAGRMRLAADDREGALEAARRGQAADPRAEGPAVVALELMDPKRPEAEALVNNYLNDRESTSKALPEIRMAYARVLLDAQRYAEATAQLKIVTRDKPDYPEGWLVLGSLQMQDHQPAAAQASLERYITLVQQTPQTERNPGLAQAYLSLSQLAEKRKDYAAAENWLNKIENSSDLAQAQTRRASILASQGKLEEGRRLIRQLPERTPEEARLKLNAEVGLLREFKQYRQAHELLAQALAKAPEDTDLLYEQSMVAEKLGSLDEMERLLRQIIRLKPDYHHAYNALGYSLADRNVRLPEARELIRKAIEHAPADPFIKDSLGWVEFRMGNKLEAAQIFEAAYKARPDAEIAAHFGEVLLSLGQRDRALAIWKEGLLLNADNETLLETLKRLNVKP</sequence>
<dbReference type="STRING" id="365044.Pnap_0902"/>
<dbReference type="KEGG" id="pna:Pnap_0902"/>
<dbReference type="Proteomes" id="UP000000644">
    <property type="component" value="Chromosome"/>
</dbReference>
<dbReference type="HOGENOM" id="CLU_007251_4_0_4"/>
<dbReference type="InterPro" id="IPR011990">
    <property type="entry name" value="TPR-like_helical_dom_sf"/>
</dbReference>
<dbReference type="Pfam" id="PF13432">
    <property type="entry name" value="TPR_16"/>
    <property type="match status" value="3"/>
</dbReference>
<dbReference type="Gene3D" id="1.25.40.10">
    <property type="entry name" value="Tetratricopeptide repeat domain"/>
    <property type="match status" value="2"/>
</dbReference>
<dbReference type="InterPro" id="IPR019734">
    <property type="entry name" value="TPR_rpt"/>
</dbReference>
<dbReference type="SUPFAM" id="SSF48452">
    <property type="entry name" value="TPR-like"/>
    <property type="match status" value="1"/>
</dbReference>
<dbReference type="SMART" id="SM00028">
    <property type="entry name" value="TPR"/>
    <property type="match status" value="6"/>
</dbReference>